<accession>A0AA91F2W9</accession>
<name>A0AA91F2W9_9MYCO</name>
<gene>
    <name evidence="3" type="ORF">A5649_15665</name>
</gene>
<dbReference type="Pfam" id="PF02720">
    <property type="entry name" value="DUF222"/>
    <property type="match status" value="1"/>
</dbReference>
<feature type="domain" description="DUF222" evidence="2">
    <location>
        <begin position="18"/>
        <end position="96"/>
    </location>
</feature>
<feature type="compositionally biased region" description="Basic and acidic residues" evidence="1">
    <location>
        <begin position="16"/>
        <end position="32"/>
    </location>
</feature>
<evidence type="ECO:0000313" key="4">
    <source>
        <dbReference type="Proteomes" id="UP000093712"/>
    </source>
</evidence>
<feature type="region of interest" description="Disordered" evidence="1">
    <location>
        <begin position="1"/>
        <end position="53"/>
    </location>
</feature>
<proteinExistence type="predicted"/>
<dbReference type="AlphaFoldDB" id="A0AA91F2W9"/>
<evidence type="ECO:0000313" key="3">
    <source>
        <dbReference type="EMBL" id="OBK88666.1"/>
    </source>
</evidence>
<feature type="region of interest" description="Disordered" evidence="1">
    <location>
        <begin position="80"/>
        <end position="105"/>
    </location>
</feature>
<organism evidence="3 4">
    <name type="scientific">Mycolicibacter heraklionensis</name>
    <dbReference type="NCBI Taxonomy" id="512402"/>
    <lineage>
        <taxon>Bacteria</taxon>
        <taxon>Bacillati</taxon>
        <taxon>Actinomycetota</taxon>
        <taxon>Actinomycetes</taxon>
        <taxon>Mycobacteriales</taxon>
        <taxon>Mycobacteriaceae</taxon>
        <taxon>Mycolicibacter</taxon>
    </lineage>
</organism>
<dbReference type="InterPro" id="IPR003870">
    <property type="entry name" value="DUF222"/>
</dbReference>
<protein>
    <recommendedName>
        <fullName evidence="2">DUF222 domain-containing protein</fullName>
    </recommendedName>
</protein>
<dbReference type="Proteomes" id="UP000093712">
    <property type="component" value="Unassembled WGS sequence"/>
</dbReference>
<sequence>MAHAFEHSRRGRRSLRRNDYLHPDGDYSDDQRAKHRGVVLGNQDRDGMTPIKGFLDPQARATWDAVLARWAAPGMCNPDDPTPCVKGTPSRAAIDTDGPDGGDVP</sequence>
<comment type="caution">
    <text evidence="3">The sequence shown here is derived from an EMBL/GenBank/DDBJ whole genome shotgun (WGS) entry which is preliminary data.</text>
</comment>
<reference evidence="3 4" key="1">
    <citation type="submission" date="2016-06" db="EMBL/GenBank/DDBJ databases">
        <authorList>
            <person name="Sutton G."/>
            <person name="Brinkac L."/>
            <person name="Sanka R."/>
            <person name="Adams M."/>
            <person name="Lau E."/>
            <person name="Garcia-Basteiro A."/>
            <person name="Lopez-Varela E."/>
            <person name="Palencia S."/>
        </authorList>
    </citation>
    <scope>NUCLEOTIDE SEQUENCE [LARGE SCALE GENOMIC DNA]</scope>
    <source>
        <strain evidence="3 4">1211594.5</strain>
    </source>
</reference>
<evidence type="ECO:0000256" key="1">
    <source>
        <dbReference type="SAM" id="MobiDB-lite"/>
    </source>
</evidence>
<dbReference type="EMBL" id="LZME01000023">
    <property type="protein sequence ID" value="OBK88666.1"/>
    <property type="molecule type" value="Genomic_DNA"/>
</dbReference>
<evidence type="ECO:0000259" key="2">
    <source>
        <dbReference type="Pfam" id="PF02720"/>
    </source>
</evidence>
<dbReference type="RefSeq" id="WP_065039104.1">
    <property type="nucleotide sequence ID" value="NZ_LZME01000023.1"/>
</dbReference>